<dbReference type="Gene3D" id="3.40.50.300">
    <property type="entry name" value="P-loop containing nucleotide triphosphate hydrolases"/>
    <property type="match status" value="1"/>
</dbReference>
<evidence type="ECO:0000256" key="7">
    <source>
        <dbReference type="RuleBase" id="RU000325"/>
    </source>
</evidence>
<proteinExistence type="inferred from homology"/>
<evidence type="ECO:0000256" key="6">
    <source>
        <dbReference type="ARBA" id="ARBA00023134"/>
    </source>
</evidence>
<evidence type="ECO:0000256" key="3">
    <source>
        <dbReference type="ARBA" id="ARBA00022741"/>
    </source>
</evidence>
<dbReference type="SUPFAM" id="SSF50447">
    <property type="entry name" value="Translation proteins"/>
    <property type="match status" value="1"/>
</dbReference>
<dbReference type="InterPro" id="IPR004541">
    <property type="entry name" value="Transl_elong_EFTu/EF1A_bac/org"/>
</dbReference>
<evidence type="ECO:0000256" key="5">
    <source>
        <dbReference type="ARBA" id="ARBA00022917"/>
    </source>
</evidence>
<dbReference type="PANTHER" id="PTHR43721:SF22">
    <property type="entry name" value="ELONGATION FACTOR TU, MITOCHONDRIAL"/>
    <property type="match status" value="1"/>
</dbReference>
<dbReference type="InterPro" id="IPR000795">
    <property type="entry name" value="T_Tr_GTP-bd_dom"/>
</dbReference>
<dbReference type="PANTHER" id="PTHR43721">
    <property type="entry name" value="ELONGATION FACTOR TU-RELATED"/>
    <property type="match status" value="1"/>
</dbReference>
<keyword evidence="5" id="KW-0648">Protein biosynthesis</keyword>
<dbReference type="InterPro" id="IPR027417">
    <property type="entry name" value="P-loop_NTPase"/>
</dbReference>
<dbReference type="GO" id="GO:0003924">
    <property type="term" value="F:GTPase activity"/>
    <property type="evidence" value="ECO:0007669"/>
    <property type="project" value="UniProtKB-UniRule"/>
</dbReference>
<reference evidence="9 10" key="1">
    <citation type="submission" date="2024-04" db="EMBL/GenBank/DDBJ databases">
        <title>The reference genome of an endangered Asteraceae, Deinandra increscens subsp. villosa, native to the Central Coast of California.</title>
        <authorList>
            <person name="Guilliams M."/>
            <person name="Hasenstab-Lehman K."/>
            <person name="Meyer R."/>
            <person name="Mcevoy S."/>
        </authorList>
    </citation>
    <scope>NUCLEOTIDE SEQUENCE [LARGE SCALE GENOMIC DNA]</scope>
    <source>
        <tissue evidence="9">Leaf</tissue>
    </source>
</reference>
<dbReference type="InterPro" id="IPR009000">
    <property type="entry name" value="Transl_B-barrel_sf"/>
</dbReference>
<dbReference type="InterPro" id="IPR004161">
    <property type="entry name" value="EFTu-like_2"/>
</dbReference>
<comment type="function">
    <text evidence="1 7">This protein promotes the GTP-dependent binding of aminoacyl-tRNA to the A-site of ribosomes during protein biosynthesis.</text>
</comment>
<keyword evidence="4 7" id="KW-0251">Elongation factor</keyword>
<dbReference type="InterPro" id="IPR009001">
    <property type="entry name" value="Transl_elong_EF1A/Init_IF2_C"/>
</dbReference>
<organism evidence="9 10">
    <name type="scientific">Deinandra increscens subsp. villosa</name>
    <dbReference type="NCBI Taxonomy" id="3103831"/>
    <lineage>
        <taxon>Eukaryota</taxon>
        <taxon>Viridiplantae</taxon>
        <taxon>Streptophyta</taxon>
        <taxon>Embryophyta</taxon>
        <taxon>Tracheophyta</taxon>
        <taxon>Spermatophyta</taxon>
        <taxon>Magnoliopsida</taxon>
        <taxon>eudicotyledons</taxon>
        <taxon>Gunneridae</taxon>
        <taxon>Pentapetalae</taxon>
        <taxon>asterids</taxon>
        <taxon>campanulids</taxon>
        <taxon>Asterales</taxon>
        <taxon>Asteraceae</taxon>
        <taxon>Asteroideae</taxon>
        <taxon>Heliantheae alliance</taxon>
        <taxon>Madieae</taxon>
        <taxon>Madiinae</taxon>
        <taxon>Deinandra</taxon>
    </lineage>
</organism>
<dbReference type="GO" id="GO:0070125">
    <property type="term" value="P:mitochondrial translational elongation"/>
    <property type="evidence" value="ECO:0007669"/>
    <property type="project" value="TreeGrafter"/>
</dbReference>
<dbReference type="InterPro" id="IPR031157">
    <property type="entry name" value="G_TR_CS"/>
</dbReference>
<dbReference type="InterPro" id="IPR033720">
    <property type="entry name" value="EFTU_2"/>
</dbReference>
<dbReference type="EMBL" id="JBCNJP010000023">
    <property type="protein sequence ID" value="KAK9057290.1"/>
    <property type="molecule type" value="Genomic_DNA"/>
</dbReference>
<keyword evidence="6 7" id="KW-0342">GTP-binding</keyword>
<dbReference type="Pfam" id="PF03143">
    <property type="entry name" value="GTP_EFTU_D3"/>
    <property type="match status" value="1"/>
</dbReference>
<dbReference type="GO" id="GO:0005525">
    <property type="term" value="F:GTP binding"/>
    <property type="evidence" value="ECO:0007669"/>
    <property type="project" value="UniProtKB-UniRule"/>
</dbReference>
<evidence type="ECO:0000256" key="4">
    <source>
        <dbReference type="ARBA" id="ARBA00022768"/>
    </source>
</evidence>
<dbReference type="SUPFAM" id="SSF50465">
    <property type="entry name" value="EF-Tu/eEF-1alpha/eIF2-gamma C-terminal domain"/>
    <property type="match status" value="1"/>
</dbReference>
<dbReference type="InterPro" id="IPR050055">
    <property type="entry name" value="EF-Tu_GTPase"/>
</dbReference>
<dbReference type="InterPro" id="IPR041709">
    <property type="entry name" value="EF-Tu_GTP-bd"/>
</dbReference>
<dbReference type="NCBIfam" id="TIGR00485">
    <property type="entry name" value="EF-Tu"/>
    <property type="match status" value="1"/>
</dbReference>
<evidence type="ECO:0000313" key="9">
    <source>
        <dbReference type="EMBL" id="KAK9057290.1"/>
    </source>
</evidence>
<dbReference type="Proteomes" id="UP001408789">
    <property type="component" value="Unassembled WGS sequence"/>
</dbReference>
<comment type="caution">
    <text evidence="9">The sequence shown here is derived from an EMBL/GenBank/DDBJ whole genome shotgun (WGS) entry which is preliminary data.</text>
</comment>
<dbReference type="CDD" id="cd03707">
    <property type="entry name" value="EFTU_III"/>
    <property type="match status" value="1"/>
</dbReference>
<dbReference type="NCBIfam" id="NF009372">
    <property type="entry name" value="PRK12735.1"/>
    <property type="match status" value="1"/>
</dbReference>
<dbReference type="PRINTS" id="PR00315">
    <property type="entry name" value="ELONGATNFCT"/>
</dbReference>
<dbReference type="FunFam" id="2.40.30.10:FF:000001">
    <property type="entry name" value="Elongation factor Tu"/>
    <property type="match status" value="1"/>
</dbReference>
<keyword evidence="3 7" id="KW-0547">Nucleotide-binding</keyword>
<dbReference type="Gene3D" id="2.40.30.10">
    <property type="entry name" value="Translation factors"/>
    <property type="match status" value="2"/>
</dbReference>
<evidence type="ECO:0000313" key="10">
    <source>
        <dbReference type="Proteomes" id="UP001408789"/>
    </source>
</evidence>
<accession>A0AAP0CNG7</accession>
<dbReference type="FunFam" id="3.40.50.300:FF:000003">
    <property type="entry name" value="Elongation factor Tu"/>
    <property type="match status" value="1"/>
</dbReference>
<dbReference type="NCBIfam" id="NF009373">
    <property type="entry name" value="PRK12736.1"/>
    <property type="match status" value="1"/>
</dbReference>
<sequence>MKLQVLADEGKAKAIAFDEIDKAPEEKKRGITIATAHVEYETAKRHYAHVDCPGHADYVKNMITGAAQMDGGILVVSAPDGPMPQTKEHILLARQVGVPSLVCFLNKVDAVDDPELLELVELELRELLSFYKFPGDEIPIVRGSALSALQGTNDEIGKSAILKLMEAVDNYIPTPERQKEKAFLMPIEDVFSIAGRGTVATGRVEQGTIKVGEEVEIMGLMQGSKKTTVTGVEMFKKSLDHGEAGDNVGLLLRGISRTDIQRGQVIAKPGSVKTYTKFEAEIYVLTKDEGGRHTAFFSNYRPQFYLRTADVTGKVELPESVKMVMPGDNVTAAFELITPIVLEPGQRFALREGGRTVGAGVVSKVIS</sequence>
<dbReference type="GO" id="GO:0003746">
    <property type="term" value="F:translation elongation factor activity"/>
    <property type="evidence" value="ECO:0007669"/>
    <property type="project" value="UniProtKB-UniRule"/>
</dbReference>
<dbReference type="Pfam" id="PF03144">
    <property type="entry name" value="GTP_EFTU_D2"/>
    <property type="match status" value="1"/>
</dbReference>
<dbReference type="PROSITE" id="PS00301">
    <property type="entry name" value="G_TR_1"/>
    <property type="match status" value="1"/>
</dbReference>
<gene>
    <name evidence="9" type="ORF">SSX86_022125</name>
</gene>
<dbReference type="SUPFAM" id="SSF52540">
    <property type="entry name" value="P-loop containing nucleoside triphosphate hydrolases"/>
    <property type="match status" value="1"/>
</dbReference>
<comment type="similarity">
    <text evidence="2 7">Belongs to the TRAFAC class translation factor GTPase superfamily. Classic translation factor GTPase family. EF-Tu/EF-1A subfamily.</text>
</comment>
<keyword evidence="10" id="KW-1185">Reference proteome</keyword>
<evidence type="ECO:0000256" key="2">
    <source>
        <dbReference type="ARBA" id="ARBA00007249"/>
    </source>
</evidence>
<dbReference type="NCBIfam" id="NF000766">
    <property type="entry name" value="PRK00049.1"/>
    <property type="match status" value="1"/>
</dbReference>
<dbReference type="Pfam" id="PF00009">
    <property type="entry name" value="GTP_EFTU"/>
    <property type="match status" value="1"/>
</dbReference>
<protein>
    <recommendedName>
        <fullName evidence="7">Elongation factor Tu</fullName>
    </recommendedName>
</protein>
<feature type="domain" description="Tr-type G" evidence="8">
    <location>
        <begin position="1"/>
        <end position="176"/>
    </location>
</feature>
<dbReference type="CDD" id="cd01884">
    <property type="entry name" value="EF_Tu"/>
    <property type="match status" value="1"/>
</dbReference>
<name>A0AAP0CNG7_9ASTR</name>
<dbReference type="InterPro" id="IPR004160">
    <property type="entry name" value="Transl_elong_EFTu/EF1A_C"/>
</dbReference>
<dbReference type="AlphaFoldDB" id="A0AAP0CNG7"/>
<dbReference type="CDD" id="cd03697">
    <property type="entry name" value="EFTU_II"/>
    <property type="match status" value="1"/>
</dbReference>
<dbReference type="GO" id="GO:0005739">
    <property type="term" value="C:mitochondrion"/>
    <property type="evidence" value="ECO:0007669"/>
    <property type="project" value="TreeGrafter"/>
</dbReference>
<dbReference type="PROSITE" id="PS51722">
    <property type="entry name" value="G_TR_2"/>
    <property type="match status" value="1"/>
</dbReference>
<evidence type="ECO:0000259" key="8">
    <source>
        <dbReference type="PROSITE" id="PS51722"/>
    </source>
</evidence>
<evidence type="ECO:0000256" key="1">
    <source>
        <dbReference type="ARBA" id="ARBA00003982"/>
    </source>
</evidence>